<feature type="transmembrane region" description="Helical" evidence="8">
    <location>
        <begin position="73"/>
        <end position="92"/>
    </location>
</feature>
<proteinExistence type="inferred from homology"/>
<dbReference type="SUPFAM" id="SSF103481">
    <property type="entry name" value="Multidrug resistance efflux transporter EmrE"/>
    <property type="match status" value="2"/>
</dbReference>
<keyword evidence="6 8" id="KW-1133">Transmembrane helix</keyword>
<feature type="transmembrane region" description="Helical" evidence="8">
    <location>
        <begin position="43"/>
        <end position="61"/>
    </location>
</feature>
<reference evidence="10 11" key="1">
    <citation type="submission" date="2014-05" db="EMBL/GenBank/DDBJ databases">
        <title>ATOL: Assembling a taxonomically balanced genome-scale reconstruction of the evolutionary history of the Enterobacteriaceae.</title>
        <authorList>
            <person name="Plunkett G.III."/>
            <person name="Neeno-Eckwall E.C."/>
            <person name="Glasner J.D."/>
            <person name="Perna N.T."/>
        </authorList>
    </citation>
    <scope>NUCLEOTIDE SEQUENCE [LARGE SCALE GENOMIC DNA]</scope>
    <source>
        <strain evidence="10 11">ATCC 33852</strain>
    </source>
</reference>
<evidence type="ECO:0000256" key="6">
    <source>
        <dbReference type="ARBA" id="ARBA00022989"/>
    </source>
</evidence>
<feature type="transmembrane region" description="Helical" evidence="8">
    <location>
        <begin position="128"/>
        <end position="146"/>
    </location>
</feature>
<protein>
    <submittedName>
        <fullName evidence="10">RarD family protein</fullName>
    </submittedName>
</protein>
<organism evidence="10 11">
    <name type="scientific">Ewingella americana (strain ATCC 33852 / DSM 4580 / CCUG 14506 / JCM 5911 / LMG 7869 / NCTC 12157 / CDC 1468-78)</name>
    <dbReference type="NCBI Taxonomy" id="910964"/>
    <lineage>
        <taxon>Bacteria</taxon>
        <taxon>Pseudomonadati</taxon>
        <taxon>Pseudomonadota</taxon>
        <taxon>Gammaproteobacteria</taxon>
        <taxon>Enterobacterales</taxon>
        <taxon>Yersiniaceae</taxon>
        <taxon>Ewingella</taxon>
    </lineage>
</organism>
<feature type="transmembrane region" description="Helical" evidence="8">
    <location>
        <begin position="104"/>
        <end position="121"/>
    </location>
</feature>
<dbReference type="PANTHER" id="PTHR22911:SF137">
    <property type="entry name" value="SOLUTE CARRIER FAMILY 35 MEMBER G2-RELATED"/>
    <property type="match status" value="1"/>
</dbReference>
<name>A0A085G3D6_EWIA3</name>
<dbReference type="GO" id="GO:0005886">
    <property type="term" value="C:plasma membrane"/>
    <property type="evidence" value="ECO:0007669"/>
    <property type="project" value="UniProtKB-SubCell"/>
</dbReference>
<keyword evidence="4" id="KW-1003">Cell membrane</keyword>
<feature type="domain" description="EamA" evidence="9">
    <location>
        <begin position="9"/>
        <end position="142"/>
    </location>
</feature>
<feature type="transmembrane region" description="Helical" evidence="8">
    <location>
        <begin position="179"/>
        <end position="198"/>
    </location>
</feature>
<feature type="transmembrane region" description="Helical" evidence="8">
    <location>
        <begin position="210"/>
        <end position="230"/>
    </location>
</feature>
<comment type="caution">
    <text evidence="10">The sequence shown here is derived from an EMBL/GenBank/DDBJ whole genome shotgun (WGS) entry which is preliminary data.</text>
</comment>
<dbReference type="eggNOG" id="COG2962">
    <property type="taxonomic scope" value="Bacteria"/>
</dbReference>
<sequence length="295" mass="33340">MDAQRTRQGIIFAFVAYFIWGIAPVYFKLIHQVPPPEILTHRVIWSFFFMLALLSLSRSWGDVCRVAKKPKTLLLLLATAVLIGSNWLIYIWAINNNHLLEASLGYFINPLVNVVLGMLFLRERFRRMQWVAVLLALIGVLIQVWVFGSVPVIGLALSMTFAFYGLLRKKMGVDAQTGMLIETLWLLPVAAVYLFLLADSATSHLTANPWSLNLMLISAGIITTIPLLFFTAATTRLKLSTLGFFQYLAPTLMFLLAIFYGEQVTTSMMITFGFIWAGLACFIADALYTQRQLRR</sequence>
<evidence type="ECO:0000256" key="3">
    <source>
        <dbReference type="ARBA" id="ARBA00022448"/>
    </source>
</evidence>
<gene>
    <name evidence="10" type="ORF">GEAM_3840</name>
</gene>
<evidence type="ECO:0000256" key="8">
    <source>
        <dbReference type="SAM" id="Phobius"/>
    </source>
</evidence>
<dbReference type="InterPro" id="IPR004626">
    <property type="entry name" value="RarD"/>
</dbReference>
<dbReference type="InterPro" id="IPR000620">
    <property type="entry name" value="EamA_dom"/>
</dbReference>
<dbReference type="OrthoDB" id="369870at2"/>
<evidence type="ECO:0000313" key="11">
    <source>
        <dbReference type="Proteomes" id="UP000028640"/>
    </source>
</evidence>
<comment type="subcellular location">
    <subcellularLocation>
        <location evidence="1">Cell membrane</location>
        <topology evidence="1">Multi-pass membrane protein</topology>
    </subcellularLocation>
</comment>
<dbReference type="RefSeq" id="WP_034794807.1">
    <property type="nucleotide sequence ID" value="NZ_JMPJ01000069.1"/>
</dbReference>
<keyword evidence="5 8" id="KW-0812">Transmembrane</keyword>
<evidence type="ECO:0000313" key="10">
    <source>
        <dbReference type="EMBL" id="KFC78231.1"/>
    </source>
</evidence>
<evidence type="ECO:0000256" key="1">
    <source>
        <dbReference type="ARBA" id="ARBA00004651"/>
    </source>
</evidence>
<feature type="transmembrane region" description="Helical" evidence="8">
    <location>
        <begin position="267"/>
        <end position="288"/>
    </location>
</feature>
<evidence type="ECO:0000256" key="7">
    <source>
        <dbReference type="ARBA" id="ARBA00023136"/>
    </source>
</evidence>
<keyword evidence="3" id="KW-0813">Transport</keyword>
<comment type="similarity">
    <text evidence="2">Belongs to the EamA transporter family.</text>
</comment>
<dbReference type="NCBIfam" id="TIGR00688">
    <property type="entry name" value="rarD"/>
    <property type="match status" value="1"/>
</dbReference>
<keyword evidence="11" id="KW-1185">Reference proteome</keyword>
<accession>A0A085G3D6</accession>
<evidence type="ECO:0000256" key="5">
    <source>
        <dbReference type="ARBA" id="ARBA00022692"/>
    </source>
</evidence>
<dbReference type="GeneID" id="78383070"/>
<keyword evidence="7 8" id="KW-0472">Membrane</keyword>
<evidence type="ECO:0000256" key="2">
    <source>
        <dbReference type="ARBA" id="ARBA00007362"/>
    </source>
</evidence>
<dbReference type="Pfam" id="PF00892">
    <property type="entry name" value="EamA"/>
    <property type="match status" value="1"/>
</dbReference>
<dbReference type="PANTHER" id="PTHR22911">
    <property type="entry name" value="ACYL-MALONYL CONDENSING ENZYME-RELATED"/>
    <property type="match status" value="1"/>
</dbReference>
<evidence type="ECO:0000256" key="4">
    <source>
        <dbReference type="ARBA" id="ARBA00022475"/>
    </source>
</evidence>
<feature type="transmembrane region" description="Helical" evidence="8">
    <location>
        <begin position="242"/>
        <end position="261"/>
    </location>
</feature>
<feature type="transmembrane region" description="Helical" evidence="8">
    <location>
        <begin position="12"/>
        <end position="31"/>
    </location>
</feature>
<dbReference type="EMBL" id="JMPJ01000069">
    <property type="protein sequence ID" value="KFC78231.1"/>
    <property type="molecule type" value="Genomic_DNA"/>
</dbReference>
<dbReference type="Proteomes" id="UP000028640">
    <property type="component" value="Unassembled WGS sequence"/>
</dbReference>
<dbReference type="InterPro" id="IPR037185">
    <property type="entry name" value="EmrE-like"/>
</dbReference>
<dbReference type="AlphaFoldDB" id="A0A085G3D6"/>
<evidence type="ECO:0000259" key="9">
    <source>
        <dbReference type="Pfam" id="PF00892"/>
    </source>
</evidence>